<dbReference type="RefSeq" id="WP_153819329.1">
    <property type="nucleotide sequence ID" value="NZ_WJIE01000003.1"/>
</dbReference>
<feature type="transmembrane region" description="Helical" evidence="1">
    <location>
        <begin position="46"/>
        <end position="62"/>
    </location>
</feature>
<keyword evidence="1" id="KW-0812">Transmembrane</keyword>
<evidence type="ECO:0000256" key="1">
    <source>
        <dbReference type="SAM" id="Phobius"/>
    </source>
</evidence>
<keyword evidence="1" id="KW-0472">Membrane</keyword>
<comment type="caution">
    <text evidence="2">The sequence shown here is derived from an EMBL/GenBank/DDBJ whole genome shotgun (WGS) entry which is preliminary data.</text>
</comment>
<reference evidence="2 3" key="1">
    <citation type="submission" date="2019-10" db="EMBL/GenBank/DDBJ databases">
        <title>A soil myxobacterium in the family Polyangiaceae.</title>
        <authorList>
            <person name="Li Y."/>
            <person name="Wang J."/>
        </authorList>
    </citation>
    <scope>NUCLEOTIDE SEQUENCE [LARGE SCALE GENOMIC DNA]</scope>
    <source>
        <strain evidence="2 3">DSM 14734</strain>
    </source>
</reference>
<keyword evidence="1" id="KW-1133">Transmembrane helix</keyword>
<gene>
    <name evidence="2" type="ORF">GF068_11000</name>
</gene>
<feature type="transmembrane region" description="Helical" evidence="1">
    <location>
        <begin position="74"/>
        <end position="102"/>
    </location>
</feature>
<evidence type="ECO:0000313" key="2">
    <source>
        <dbReference type="EMBL" id="MRG92452.1"/>
    </source>
</evidence>
<evidence type="ECO:0000313" key="3">
    <source>
        <dbReference type="Proteomes" id="UP000440224"/>
    </source>
</evidence>
<dbReference type="AlphaFoldDB" id="A0A6N7PJY6"/>
<sequence>MQLVRLLLQFALGIALPYAVQRWDKGRLPEERRARAWNAATWGAAVWWYGPLSMIAWGWVTRRETGLVGAVRGAFGMVLGAVACLLVVLVSLGVDLAFAWAFGLPIDLGD</sequence>
<dbReference type="OrthoDB" id="5526149at2"/>
<dbReference type="Proteomes" id="UP000440224">
    <property type="component" value="Unassembled WGS sequence"/>
</dbReference>
<name>A0A6N7PJY6_9BACT</name>
<keyword evidence="3" id="KW-1185">Reference proteome</keyword>
<protein>
    <submittedName>
        <fullName evidence="2">Transcriptional regulator</fullName>
    </submittedName>
</protein>
<organism evidence="2 3">
    <name type="scientific">Polyangium spumosum</name>
    <dbReference type="NCBI Taxonomy" id="889282"/>
    <lineage>
        <taxon>Bacteria</taxon>
        <taxon>Pseudomonadati</taxon>
        <taxon>Myxococcota</taxon>
        <taxon>Polyangia</taxon>
        <taxon>Polyangiales</taxon>
        <taxon>Polyangiaceae</taxon>
        <taxon>Polyangium</taxon>
    </lineage>
</organism>
<dbReference type="EMBL" id="WJIE01000003">
    <property type="protein sequence ID" value="MRG92452.1"/>
    <property type="molecule type" value="Genomic_DNA"/>
</dbReference>
<accession>A0A6N7PJY6</accession>
<proteinExistence type="predicted"/>